<name>A0A1I4UE84_9FLAO</name>
<sequence length="98" mass="10985">MKKYFYIVIAVLGLAAFGYSQYSNKQLEDQLSKTGKCVQGVVTETSGTLKRPSATIQYPVGEEVYEVTLRSRLDVDEVVLIKYDTINPEDVLIVDDCN</sequence>
<evidence type="ECO:0000313" key="1">
    <source>
        <dbReference type="EMBL" id="SFM87276.1"/>
    </source>
</evidence>
<proteinExistence type="predicted"/>
<protein>
    <recommendedName>
        <fullName evidence="3">DUF3592 domain-containing protein</fullName>
    </recommendedName>
</protein>
<organism evidence="1 2">
    <name type="scientific">Algoriella xinjiangensis</name>
    <dbReference type="NCBI Taxonomy" id="684065"/>
    <lineage>
        <taxon>Bacteria</taxon>
        <taxon>Pseudomonadati</taxon>
        <taxon>Bacteroidota</taxon>
        <taxon>Flavobacteriia</taxon>
        <taxon>Flavobacteriales</taxon>
        <taxon>Weeksellaceae</taxon>
        <taxon>Algoriella</taxon>
    </lineage>
</organism>
<gene>
    <name evidence="1" type="ORF">SAMN05421738_103206</name>
</gene>
<dbReference type="OrthoDB" id="1444046at2"/>
<dbReference type="Proteomes" id="UP000199149">
    <property type="component" value="Unassembled WGS sequence"/>
</dbReference>
<evidence type="ECO:0008006" key="3">
    <source>
        <dbReference type="Google" id="ProtNLM"/>
    </source>
</evidence>
<dbReference type="AlphaFoldDB" id="A0A1I4UE84"/>
<dbReference type="STRING" id="684065.SAMN05421738_103206"/>
<dbReference type="EMBL" id="FOUZ01000003">
    <property type="protein sequence ID" value="SFM87276.1"/>
    <property type="molecule type" value="Genomic_DNA"/>
</dbReference>
<evidence type="ECO:0000313" key="2">
    <source>
        <dbReference type="Proteomes" id="UP000199149"/>
    </source>
</evidence>
<keyword evidence="2" id="KW-1185">Reference proteome</keyword>
<dbReference type="RefSeq" id="WP_092906850.1">
    <property type="nucleotide sequence ID" value="NZ_FOUZ01000003.1"/>
</dbReference>
<accession>A0A1I4UE84</accession>
<reference evidence="2" key="1">
    <citation type="submission" date="2016-10" db="EMBL/GenBank/DDBJ databases">
        <authorList>
            <person name="Varghese N."/>
            <person name="Submissions S."/>
        </authorList>
    </citation>
    <scope>NUCLEOTIDE SEQUENCE [LARGE SCALE GENOMIC DNA]</scope>
    <source>
        <strain evidence="2">XJ109</strain>
    </source>
</reference>